<protein>
    <recommendedName>
        <fullName evidence="3">N-acetyltransferase domain-containing protein</fullName>
    </recommendedName>
</protein>
<proteinExistence type="predicted"/>
<comment type="caution">
    <text evidence="1">The sequence shown here is derived from an EMBL/GenBank/DDBJ whole genome shotgun (WGS) entry which is preliminary data.</text>
</comment>
<evidence type="ECO:0000313" key="2">
    <source>
        <dbReference type="Proteomes" id="UP001595912"/>
    </source>
</evidence>
<organism evidence="1 2">
    <name type="scientific">Dactylosporangium cerinum</name>
    <dbReference type="NCBI Taxonomy" id="1434730"/>
    <lineage>
        <taxon>Bacteria</taxon>
        <taxon>Bacillati</taxon>
        <taxon>Actinomycetota</taxon>
        <taxon>Actinomycetes</taxon>
        <taxon>Micromonosporales</taxon>
        <taxon>Micromonosporaceae</taxon>
        <taxon>Dactylosporangium</taxon>
    </lineage>
</organism>
<gene>
    <name evidence="1" type="ORF">ACFPIJ_48895</name>
</gene>
<dbReference type="EMBL" id="JBHSIU010000085">
    <property type="protein sequence ID" value="MFC5005732.1"/>
    <property type="molecule type" value="Genomic_DNA"/>
</dbReference>
<reference evidence="2" key="1">
    <citation type="journal article" date="2019" name="Int. J. Syst. Evol. Microbiol.">
        <title>The Global Catalogue of Microorganisms (GCM) 10K type strain sequencing project: providing services to taxonomists for standard genome sequencing and annotation.</title>
        <authorList>
            <consortium name="The Broad Institute Genomics Platform"/>
            <consortium name="The Broad Institute Genome Sequencing Center for Infectious Disease"/>
            <person name="Wu L."/>
            <person name="Ma J."/>
        </authorList>
    </citation>
    <scope>NUCLEOTIDE SEQUENCE [LARGE SCALE GENOMIC DNA]</scope>
    <source>
        <strain evidence="2">CGMCC 4.7152</strain>
    </source>
</reference>
<evidence type="ECO:0000313" key="1">
    <source>
        <dbReference type="EMBL" id="MFC5005732.1"/>
    </source>
</evidence>
<dbReference type="Proteomes" id="UP001595912">
    <property type="component" value="Unassembled WGS sequence"/>
</dbReference>
<dbReference type="RefSeq" id="WP_380126358.1">
    <property type="nucleotide sequence ID" value="NZ_JBHSIU010000085.1"/>
</dbReference>
<evidence type="ECO:0008006" key="3">
    <source>
        <dbReference type="Google" id="ProtNLM"/>
    </source>
</evidence>
<accession>A0ABV9WE43</accession>
<name>A0ABV9WE43_9ACTN</name>
<sequence length="125" mass="13673">MDPLLLVRRVPAHRLAVTRRITARWGTPATPEVQWWELVDPVCDDQQPAAALAAVQPDGTTVRLLRLAAPPGRHDLAVQVLQGLIDALRAGSAHRLAAALPPDDHDLLRKAGFHPVPGDWWSVDL</sequence>
<keyword evidence="2" id="KW-1185">Reference proteome</keyword>